<dbReference type="CDD" id="cd00827">
    <property type="entry name" value="init_cond_enzymes"/>
    <property type="match status" value="1"/>
</dbReference>
<evidence type="ECO:0000256" key="1">
    <source>
        <dbReference type="ARBA" id="ARBA00007061"/>
    </source>
</evidence>
<dbReference type="PANTHER" id="PTHR43323:SF2">
    <property type="entry name" value="HYDROXYMETHYLGLUTARYL-COA SYNTHASE"/>
    <property type="match status" value="1"/>
</dbReference>
<keyword evidence="2" id="KW-0808">Transferase</keyword>
<proteinExistence type="inferred from homology"/>
<dbReference type="Pfam" id="PF08540">
    <property type="entry name" value="HMG_CoA_synt_C"/>
    <property type="match status" value="1"/>
</dbReference>
<dbReference type="PANTHER" id="PTHR43323">
    <property type="entry name" value="3-HYDROXY-3-METHYLGLUTARYL COENZYME A SYNTHASE"/>
    <property type="match status" value="1"/>
</dbReference>
<feature type="domain" description="Hydroxymethylglutaryl-coenzyme A synthase N-terminal" evidence="3">
    <location>
        <begin position="2"/>
        <end position="172"/>
    </location>
</feature>
<evidence type="ECO:0000313" key="6">
    <source>
        <dbReference type="Proteomes" id="UP000306552"/>
    </source>
</evidence>
<dbReference type="GO" id="GO:0006084">
    <property type="term" value="P:acetyl-CoA metabolic process"/>
    <property type="evidence" value="ECO:0007669"/>
    <property type="project" value="InterPro"/>
</dbReference>
<reference evidence="5 6" key="1">
    <citation type="submission" date="2019-04" db="EMBL/GenBank/DDBJ databases">
        <title>Psychroflexus halotolerans sp. nov., isolated from a marine solar saltern.</title>
        <authorList>
            <person name="Feng X."/>
        </authorList>
    </citation>
    <scope>NUCLEOTIDE SEQUENCE [LARGE SCALE GENOMIC DNA]</scope>
    <source>
        <strain evidence="5 6">WDS2C27</strain>
    </source>
</reference>
<evidence type="ECO:0000259" key="4">
    <source>
        <dbReference type="Pfam" id="PF08540"/>
    </source>
</evidence>
<evidence type="ECO:0000259" key="3">
    <source>
        <dbReference type="Pfam" id="PF01154"/>
    </source>
</evidence>
<comment type="similarity">
    <text evidence="1">Belongs to the thiolase-like superfamily. HMG-CoA synthase family.</text>
</comment>
<dbReference type="GO" id="GO:0004421">
    <property type="term" value="F:hydroxymethylglutaryl-CoA synthase activity"/>
    <property type="evidence" value="ECO:0007669"/>
    <property type="project" value="InterPro"/>
</dbReference>
<dbReference type="Proteomes" id="UP000306552">
    <property type="component" value="Unassembled WGS sequence"/>
</dbReference>
<dbReference type="OrthoDB" id="9769523at2"/>
<name>A0A4U5TVY8_9FLAO</name>
<keyword evidence="6" id="KW-1185">Reference proteome</keyword>
<dbReference type="InterPro" id="IPR013746">
    <property type="entry name" value="HMG_CoA_synt_C_dom"/>
</dbReference>
<organism evidence="5 6">
    <name type="scientific">Mesohalobacter halotolerans</name>
    <dbReference type="NCBI Taxonomy" id="1883405"/>
    <lineage>
        <taxon>Bacteria</taxon>
        <taxon>Pseudomonadati</taxon>
        <taxon>Bacteroidota</taxon>
        <taxon>Flavobacteriia</taxon>
        <taxon>Flavobacteriales</taxon>
        <taxon>Flavobacteriaceae</taxon>
        <taxon>Mesohalobacter</taxon>
    </lineage>
</organism>
<dbReference type="AlphaFoldDB" id="A0A4U5TVY8"/>
<dbReference type="RefSeq" id="WP_138931099.1">
    <property type="nucleotide sequence ID" value="NZ_SWMU01000001.1"/>
</dbReference>
<dbReference type="Gene3D" id="3.40.47.10">
    <property type="match status" value="1"/>
</dbReference>
<evidence type="ECO:0000256" key="2">
    <source>
        <dbReference type="ARBA" id="ARBA00022679"/>
    </source>
</evidence>
<gene>
    <name evidence="5" type="ORF">FCN74_02960</name>
</gene>
<dbReference type="InterPro" id="IPR013528">
    <property type="entry name" value="HMG_CoA_synth_N"/>
</dbReference>
<evidence type="ECO:0000313" key="5">
    <source>
        <dbReference type="EMBL" id="TKS57398.1"/>
    </source>
</evidence>
<dbReference type="SUPFAM" id="SSF53901">
    <property type="entry name" value="Thiolase-like"/>
    <property type="match status" value="2"/>
</dbReference>
<dbReference type="EMBL" id="SWMU01000001">
    <property type="protein sequence ID" value="TKS57398.1"/>
    <property type="molecule type" value="Genomic_DNA"/>
</dbReference>
<comment type="caution">
    <text evidence="5">The sequence shown here is derived from an EMBL/GenBank/DDBJ whole genome shotgun (WGS) entry which is preliminary data.</text>
</comment>
<feature type="domain" description="Hydroxymethylglutaryl-coenzyme A synthase C-terminal" evidence="4">
    <location>
        <begin position="219"/>
        <end position="411"/>
    </location>
</feature>
<protein>
    <submittedName>
        <fullName evidence="5">Hydroxymethylglutaryl-CoA synthase family protein</fullName>
    </submittedName>
</protein>
<accession>A0A4U5TVY8</accession>
<dbReference type="InterPro" id="IPR016039">
    <property type="entry name" value="Thiolase-like"/>
</dbReference>
<dbReference type="Pfam" id="PF01154">
    <property type="entry name" value="HMG_CoA_synt_N"/>
    <property type="match status" value="1"/>
</dbReference>
<sequence>MNTGISHITYDIPKIYLNIEDFSKERQINAEKLKKGLGIHKMAFLDQHEDTATLAANALLKLFRQNNIDPKSINRIYLGTESALDSSKPTSTYAVEMVENFLGDRVFKHTDVTDMTFACIGAVDVLQNALDYVKSNPNDKAVVIASDFAKYDLNSPGEYTQGAGAVAMLVESNPKLMSFDSTFGVGYKSEHDFFKPRRHHPINQNSQHLTTDQILQVYREEPVFDGQFSNQCYQDRICEAYFHFKNLKNIQSKLHEAWSGLIFHLPYAFHGKRIFSEIFRLEKDNVASEDVTSNLYDFNELKTVSKTEEYQNLVSEKIRNAQRASSHIGNMYSASIFMSLISELWYKQSRLMSGDKLGFIAYGSGSKAKVFEGQLVKGFSKQLAHLNLDEVLKNRTPISFKTYEDLHRKMRTQSVVRPQNEFFLDKINTETDGLVGQRYYKYAK</sequence>